<comment type="function">
    <text evidence="8">Cleaves the gamma-glutamyl peptide bond of glutathione and glutathione conjugates.</text>
</comment>
<dbReference type="EC" id="2.3.2.2" evidence="8"/>
<dbReference type="FunFam" id="3.60.20.40:FF:000001">
    <property type="entry name" value="Gamma-glutamyltranspeptidase 1"/>
    <property type="match status" value="1"/>
</dbReference>
<feature type="binding site" evidence="7">
    <location>
        <position position="195"/>
    </location>
    <ligand>
        <name>L-glutamate</name>
        <dbReference type="ChEBI" id="CHEBI:29985"/>
    </ligand>
</feature>
<dbReference type="InterPro" id="IPR000101">
    <property type="entry name" value="GGT_peptidase"/>
</dbReference>
<keyword evidence="11" id="KW-1185">Reference proteome</keyword>
<dbReference type="Gene3D" id="1.10.246.130">
    <property type="match status" value="1"/>
</dbReference>
<dbReference type="PRINTS" id="PR01210">
    <property type="entry name" value="GGTRANSPTASE"/>
</dbReference>
<keyword evidence="9" id="KW-1133">Transmembrane helix</keyword>
<feature type="transmembrane region" description="Helical" evidence="9">
    <location>
        <begin position="33"/>
        <end position="53"/>
    </location>
</feature>
<evidence type="ECO:0000256" key="3">
    <source>
        <dbReference type="ARBA" id="ARBA00005115"/>
    </source>
</evidence>
<dbReference type="GO" id="GO:0005886">
    <property type="term" value="C:plasma membrane"/>
    <property type="evidence" value="ECO:0007669"/>
    <property type="project" value="TreeGrafter"/>
</dbReference>
<keyword evidence="8" id="KW-0012">Acyltransferase</keyword>
<comment type="catalytic activity">
    <reaction evidence="2 8">
        <text>glutathione + H2O = L-cysteinylglycine + L-glutamate</text>
        <dbReference type="Rhea" id="RHEA:28807"/>
        <dbReference type="ChEBI" id="CHEBI:15377"/>
        <dbReference type="ChEBI" id="CHEBI:29985"/>
        <dbReference type="ChEBI" id="CHEBI:57925"/>
        <dbReference type="ChEBI" id="CHEBI:61694"/>
        <dbReference type="EC" id="3.4.19.13"/>
    </reaction>
</comment>
<dbReference type="Pfam" id="PF01019">
    <property type="entry name" value="G_glu_transpept"/>
    <property type="match status" value="1"/>
</dbReference>
<dbReference type="OrthoDB" id="1081007at2759"/>
<feature type="active site" description="Nucleophile" evidence="6">
    <location>
        <position position="465"/>
    </location>
</feature>
<evidence type="ECO:0000256" key="6">
    <source>
        <dbReference type="PIRSR" id="PIRSR600101-1"/>
    </source>
</evidence>
<dbReference type="GO" id="GO:0006751">
    <property type="term" value="P:glutathione catabolic process"/>
    <property type="evidence" value="ECO:0007669"/>
    <property type="project" value="UniProtKB-UniRule"/>
</dbReference>
<evidence type="ECO:0000256" key="1">
    <source>
        <dbReference type="ARBA" id="ARBA00001049"/>
    </source>
</evidence>
<evidence type="ECO:0000256" key="2">
    <source>
        <dbReference type="ARBA" id="ARBA00001089"/>
    </source>
</evidence>
<dbReference type="EC" id="3.4.19.13" evidence="8"/>
<name>A0A2T9YT08_9FUNG</name>
<dbReference type="NCBIfam" id="TIGR00066">
    <property type="entry name" value="g_glut_trans"/>
    <property type="match status" value="1"/>
</dbReference>
<feature type="binding site" evidence="7">
    <location>
        <position position="557"/>
    </location>
    <ligand>
        <name>L-glutamate</name>
        <dbReference type="ChEBI" id="CHEBI:29985"/>
    </ligand>
</feature>
<feature type="binding site" evidence="7">
    <location>
        <begin position="483"/>
        <end position="485"/>
    </location>
    <ligand>
        <name>L-glutamate</name>
        <dbReference type="ChEBI" id="CHEBI:29985"/>
    </ligand>
</feature>
<dbReference type="PANTHER" id="PTHR11686">
    <property type="entry name" value="GAMMA GLUTAMYL TRANSPEPTIDASE"/>
    <property type="match status" value="1"/>
</dbReference>
<comment type="catalytic activity">
    <reaction evidence="5 8">
        <text>an N-terminal (5-L-glutamyl)-[peptide] + an alpha-amino acid = 5-L-glutamyl amino acid + an N-terminal L-alpha-aminoacyl-[peptide]</text>
        <dbReference type="Rhea" id="RHEA:23904"/>
        <dbReference type="Rhea" id="RHEA-COMP:9780"/>
        <dbReference type="Rhea" id="RHEA-COMP:9795"/>
        <dbReference type="ChEBI" id="CHEBI:77644"/>
        <dbReference type="ChEBI" id="CHEBI:78597"/>
        <dbReference type="ChEBI" id="CHEBI:78599"/>
        <dbReference type="ChEBI" id="CHEBI:78608"/>
        <dbReference type="EC" id="2.3.2.2"/>
    </reaction>
</comment>
<comment type="pathway">
    <text evidence="3 8">Sulfur metabolism; glutathione metabolism.</text>
</comment>
<dbReference type="PANTHER" id="PTHR11686:SF9">
    <property type="entry name" value="RE13973P"/>
    <property type="match status" value="1"/>
</dbReference>
<dbReference type="SUPFAM" id="SSF56235">
    <property type="entry name" value="N-terminal nucleophile aminohydrolases (Ntn hydrolases)"/>
    <property type="match status" value="1"/>
</dbReference>
<keyword evidence="9" id="KW-0812">Transmembrane</keyword>
<dbReference type="UniPathway" id="UPA00204"/>
<dbReference type="FunFam" id="1.10.246.130:FF:000001">
    <property type="entry name" value="Gamma-glutamyltransferase 5 isoform 1"/>
    <property type="match status" value="1"/>
</dbReference>
<feature type="binding site" evidence="7">
    <location>
        <begin position="535"/>
        <end position="536"/>
    </location>
    <ligand>
        <name>L-glutamate</name>
        <dbReference type="ChEBI" id="CHEBI:29985"/>
    </ligand>
</feature>
<dbReference type="Proteomes" id="UP000245383">
    <property type="component" value="Unassembled WGS sequence"/>
</dbReference>
<reference evidence="10 11" key="1">
    <citation type="journal article" date="2018" name="MBio">
        <title>Comparative Genomics Reveals the Core Gene Toolbox for the Fungus-Insect Symbiosis.</title>
        <authorList>
            <person name="Wang Y."/>
            <person name="Stata M."/>
            <person name="Wang W."/>
            <person name="Stajich J.E."/>
            <person name="White M.M."/>
            <person name="Moncalvo J.M."/>
        </authorList>
    </citation>
    <scope>NUCLEOTIDE SEQUENCE [LARGE SCALE GENOMIC DNA]</scope>
    <source>
        <strain evidence="10 11">SWE-8-4</strain>
    </source>
</reference>
<proteinExistence type="inferred from homology"/>
<comment type="caution">
    <text evidence="10">The sequence shown here is derived from an EMBL/GenBank/DDBJ whole genome shotgun (WGS) entry which is preliminary data.</text>
</comment>
<dbReference type="InterPro" id="IPR043138">
    <property type="entry name" value="GGT_lsub"/>
</dbReference>
<keyword evidence="8" id="KW-0808">Transferase</keyword>
<comment type="catalytic activity">
    <reaction evidence="1 8">
        <text>an S-substituted glutathione + H2O = an S-substituted L-cysteinylglycine + L-glutamate</text>
        <dbReference type="Rhea" id="RHEA:59468"/>
        <dbReference type="ChEBI" id="CHEBI:15377"/>
        <dbReference type="ChEBI" id="CHEBI:29985"/>
        <dbReference type="ChEBI" id="CHEBI:90779"/>
        <dbReference type="ChEBI" id="CHEBI:143103"/>
        <dbReference type="EC" id="3.4.19.13"/>
    </reaction>
</comment>
<evidence type="ECO:0000256" key="5">
    <source>
        <dbReference type="ARBA" id="ARBA00047417"/>
    </source>
</evidence>
<sequence length="683" mass="76031">MNLAKERSSLPLNPFNKERTNVRSIFMLFKSRIVLLTLFLSLFVFFVTKYYSFLGPFIPPLLYSQLIGFNSTVLFESNDAILPARTQANTTFSAEFIQDLIPPNFTYTYAELFKNTSSPVDSKQAFGKYGAVAADEGRCSKIGVDVLKDGGSAVDAAISSTLCIGVLNCFSSGIGGGGFMLIRLPSGKSELIDFREVAPTLAYSKMFKNNITEAQFGGLSIAVPGELRGFELAHKRYGKLSWKRLLEPTINLTRDGYKVGKMLAFHLKNNEALIKNSKGFRDAFLNSDGSIKSEGQISKRPNFSLTLQRVSHEGVDAFYKGHLPRKMVNYIRKAGGIITAEDFSDYKPLIREVSRFYYNNYTVITGSPPTSGTIVGHILNILEGYNLKNKDEILVNIHRIVEAFKFGFSQRTRIADPDFENIGKYIEMQKSKEYAAQVRKNITDFQTHNFEYYNPEFDIKEDHGTTHLSVVDKNGMAVSLTSTINLIFGSKVMDPYTGVLFNDHMDDFSTPNLKNAFGLYPSPKNFIKPKKRPLSTTSALIVEKNGKLQFIMGASGGSKILTSTTQVLLNSLEFNMTLKDAVDAPRLHHQLLPQQLLFESNYSKLISDGLALKGHKLDDLPIGTCNVQAIQILHNGTINAVSDGRKFGAPYGDITGPSSRSVRTLKEERQSVFSDWSVSGNMH</sequence>
<evidence type="ECO:0000256" key="7">
    <source>
        <dbReference type="PIRSR" id="PIRSR600101-2"/>
    </source>
</evidence>
<organism evidence="10 11">
    <name type="scientific">Smittium simulii</name>
    <dbReference type="NCBI Taxonomy" id="133385"/>
    <lineage>
        <taxon>Eukaryota</taxon>
        <taxon>Fungi</taxon>
        <taxon>Fungi incertae sedis</taxon>
        <taxon>Zoopagomycota</taxon>
        <taxon>Kickxellomycotina</taxon>
        <taxon>Harpellomycetes</taxon>
        <taxon>Harpellales</taxon>
        <taxon>Legeriomycetaceae</taxon>
        <taxon>Smittium</taxon>
    </lineage>
</organism>
<protein>
    <recommendedName>
        <fullName evidence="8">Glutathione hydrolase</fullName>
        <ecNumber evidence="8">2.3.2.2</ecNumber>
        <ecNumber evidence="8">3.4.19.13</ecNumber>
    </recommendedName>
    <alternativeName>
        <fullName evidence="8">Gamma-glutamyltransferase</fullName>
    </alternativeName>
    <alternativeName>
        <fullName evidence="8">Gamma-glutamyltranspeptidase</fullName>
    </alternativeName>
</protein>
<accession>A0A2T9YT08</accession>
<evidence type="ECO:0000313" key="10">
    <source>
        <dbReference type="EMBL" id="PVU95461.1"/>
    </source>
</evidence>
<dbReference type="STRING" id="133385.A0A2T9YT08"/>
<dbReference type="GO" id="GO:0036374">
    <property type="term" value="F:glutathione hydrolase activity"/>
    <property type="evidence" value="ECO:0007669"/>
    <property type="project" value="UniProtKB-UniRule"/>
</dbReference>
<keyword evidence="9" id="KW-0472">Membrane</keyword>
<dbReference type="GO" id="GO:0103068">
    <property type="term" value="F:leukotriene C4 gamma-glutamyl transferase activity"/>
    <property type="evidence" value="ECO:0007669"/>
    <property type="project" value="UniProtKB-EC"/>
</dbReference>
<evidence type="ECO:0000256" key="8">
    <source>
        <dbReference type="RuleBase" id="RU368068"/>
    </source>
</evidence>
<evidence type="ECO:0000256" key="9">
    <source>
        <dbReference type="SAM" id="Phobius"/>
    </source>
</evidence>
<dbReference type="InterPro" id="IPR029055">
    <property type="entry name" value="Ntn_hydrolases_N"/>
</dbReference>
<evidence type="ECO:0000313" key="11">
    <source>
        <dbReference type="Proteomes" id="UP000245383"/>
    </source>
</evidence>
<dbReference type="EMBL" id="MBFR01000056">
    <property type="protein sequence ID" value="PVU95461.1"/>
    <property type="molecule type" value="Genomic_DNA"/>
</dbReference>
<feature type="binding site" evidence="7">
    <location>
        <position position="507"/>
    </location>
    <ligand>
        <name>L-glutamate</name>
        <dbReference type="ChEBI" id="CHEBI:29985"/>
    </ligand>
</feature>
<gene>
    <name evidence="10" type="ORF">BB561_001820</name>
</gene>
<dbReference type="Gene3D" id="3.60.20.40">
    <property type="match status" value="1"/>
</dbReference>
<keyword evidence="8" id="KW-0378">Hydrolase</keyword>
<evidence type="ECO:0000256" key="4">
    <source>
        <dbReference type="ARBA" id="ARBA00009381"/>
    </source>
</evidence>
<dbReference type="AlphaFoldDB" id="A0A2T9YT08"/>
<dbReference type="InterPro" id="IPR043137">
    <property type="entry name" value="GGT_ssub_C"/>
</dbReference>
<comment type="similarity">
    <text evidence="4">Belongs to the gamma-glutamyltransferase family.</text>
</comment>